<dbReference type="GO" id="GO:0006508">
    <property type="term" value="P:proteolysis"/>
    <property type="evidence" value="ECO:0007669"/>
    <property type="project" value="InterPro"/>
</dbReference>
<evidence type="ECO:0000313" key="4">
    <source>
        <dbReference type="EMBL" id="KOF76063.1"/>
    </source>
</evidence>
<dbReference type="SMART" id="SM00020">
    <property type="entry name" value="Tryp_SPc"/>
    <property type="match status" value="1"/>
</dbReference>
<evidence type="ECO:0000256" key="2">
    <source>
        <dbReference type="ARBA" id="ARBA00024195"/>
    </source>
</evidence>
<feature type="domain" description="Peptidase S1" evidence="3">
    <location>
        <begin position="1"/>
        <end position="206"/>
    </location>
</feature>
<organism evidence="4">
    <name type="scientific">Octopus bimaculoides</name>
    <name type="common">California two-spotted octopus</name>
    <dbReference type="NCBI Taxonomy" id="37653"/>
    <lineage>
        <taxon>Eukaryota</taxon>
        <taxon>Metazoa</taxon>
        <taxon>Spiralia</taxon>
        <taxon>Lophotrochozoa</taxon>
        <taxon>Mollusca</taxon>
        <taxon>Cephalopoda</taxon>
        <taxon>Coleoidea</taxon>
        <taxon>Octopodiformes</taxon>
        <taxon>Octopoda</taxon>
        <taxon>Incirrata</taxon>
        <taxon>Octopodidae</taxon>
        <taxon>Octopus</taxon>
    </lineage>
</organism>
<dbReference type="Pfam" id="PF00089">
    <property type="entry name" value="Trypsin"/>
    <property type="match status" value="1"/>
</dbReference>
<dbReference type="PROSITE" id="PS50240">
    <property type="entry name" value="TRYPSIN_DOM"/>
    <property type="match status" value="1"/>
</dbReference>
<dbReference type="InterPro" id="IPR033116">
    <property type="entry name" value="TRYPSIN_SER"/>
</dbReference>
<evidence type="ECO:0000259" key="3">
    <source>
        <dbReference type="PROSITE" id="PS50240"/>
    </source>
</evidence>
<dbReference type="InterPro" id="IPR009003">
    <property type="entry name" value="Peptidase_S1_PA"/>
</dbReference>
<dbReference type="PRINTS" id="PR00722">
    <property type="entry name" value="CHYMOTRYPSIN"/>
</dbReference>
<comment type="similarity">
    <text evidence="2">Belongs to the peptidase S1 family. CLIP subfamily.</text>
</comment>
<protein>
    <recommendedName>
        <fullName evidence="3">Peptidase S1 domain-containing protein</fullName>
    </recommendedName>
</protein>
<proteinExistence type="inferred from homology"/>
<dbReference type="STRING" id="37653.A0A0L8GGI1"/>
<dbReference type="InterPro" id="IPR001314">
    <property type="entry name" value="Peptidase_S1A"/>
</dbReference>
<name>A0A0L8GGI1_OCTBM</name>
<dbReference type="PROSITE" id="PS00135">
    <property type="entry name" value="TRYPSIN_SER"/>
    <property type="match status" value="1"/>
</dbReference>
<dbReference type="InterPro" id="IPR043504">
    <property type="entry name" value="Peptidase_S1_PA_chymotrypsin"/>
</dbReference>
<dbReference type="OrthoDB" id="9970815at2759"/>
<dbReference type="SUPFAM" id="SSF50494">
    <property type="entry name" value="Trypsin-like serine proteases"/>
    <property type="match status" value="1"/>
</dbReference>
<dbReference type="InterPro" id="IPR051487">
    <property type="entry name" value="Ser/Thr_Proteases_Immune/Dev"/>
</dbReference>
<dbReference type="GO" id="GO:0004252">
    <property type="term" value="F:serine-type endopeptidase activity"/>
    <property type="evidence" value="ECO:0007669"/>
    <property type="project" value="InterPro"/>
</dbReference>
<gene>
    <name evidence="4" type="ORF">OCBIM_22033828mg</name>
</gene>
<reference evidence="4" key="1">
    <citation type="submission" date="2015-07" db="EMBL/GenBank/DDBJ databases">
        <title>MeaNS - Measles Nucleotide Surveillance Program.</title>
        <authorList>
            <person name="Tran T."/>
            <person name="Druce J."/>
        </authorList>
    </citation>
    <scope>NUCLEOTIDE SEQUENCE</scope>
    <source>
        <strain evidence="4">UCB-OBI-ISO-001</strain>
        <tissue evidence="4">Gonad</tissue>
    </source>
</reference>
<dbReference type="FunFam" id="2.40.10.10:FF:000002">
    <property type="entry name" value="Transmembrane protease serine"/>
    <property type="match status" value="1"/>
</dbReference>
<evidence type="ECO:0000256" key="1">
    <source>
        <dbReference type="ARBA" id="ARBA00023157"/>
    </source>
</evidence>
<dbReference type="InterPro" id="IPR001254">
    <property type="entry name" value="Trypsin_dom"/>
</dbReference>
<sequence length="208" mass="23469">MSLLYRVPTLLYILRISFLFRQNPYQLQIALGITELYKDAFSVRFRKVSKIVVYPFYVHGGSYPNDIALMELSAPIQLSEYIKTVCLPSKTNRFTGRDECWVTGWGDTRGRGNPNVLNKVQVRITGFLECQHKWSAYVHKSHICVGDGHAGPCRGDSGGPLVCLKRGRFLLAGVASFSNELCGVPGFPAVYTKVSEFLEWINYVYMNA</sequence>
<dbReference type="CDD" id="cd00190">
    <property type="entry name" value="Tryp_SPc"/>
    <property type="match status" value="1"/>
</dbReference>
<dbReference type="Gene3D" id="2.40.10.10">
    <property type="entry name" value="Trypsin-like serine proteases"/>
    <property type="match status" value="1"/>
</dbReference>
<accession>A0A0L8GGI1</accession>
<keyword evidence="1" id="KW-1015">Disulfide bond</keyword>
<dbReference type="EMBL" id="KQ421891">
    <property type="protein sequence ID" value="KOF76063.1"/>
    <property type="molecule type" value="Genomic_DNA"/>
</dbReference>
<dbReference type="AlphaFoldDB" id="A0A0L8GGI1"/>
<dbReference type="PANTHER" id="PTHR24256">
    <property type="entry name" value="TRYPTASE-RELATED"/>
    <property type="match status" value="1"/>
</dbReference>